<dbReference type="OrthoDB" id="9760950at2"/>
<dbReference type="InterPro" id="IPR017871">
    <property type="entry name" value="ABC_transporter-like_CS"/>
</dbReference>
<dbReference type="PROSITE" id="PS00211">
    <property type="entry name" value="ABC_TRANSPORTER_1"/>
    <property type="match status" value="1"/>
</dbReference>
<dbReference type="CDD" id="cd03221">
    <property type="entry name" value="ABCF_EF-3"/>
    <property type="match status" value="2"/>
</dbReference>
<gene>
    <name evidence="6" type="ORF">CR205_11330</name>
</gene>
<evidence type="ECO:0000313" key="6">
    <source>
        <dbReference type="EMBL" id="PYZ96982.1"/>
    </source>
</evidence>
<dbReference type="InterPro" id="IPR003593">
    <property type="entry name" value="AAA+_ATPase"/>
</dbReference>
<evidence type="ECO:0000313" key="7">
    <source>
        <dbReference type="Proteomes" id="UP000248066"/>
    </source>
</evidence>
<dbReference type="Gene3D" id="3.40.50.300">
    <property type="entry name" value="P-loop containing nucleotide triphosphate hydrolases"/>
    <property type="match status" value="2"/>
</dbReference>
<dbReference type="InterPro" id="IPR027417">
    <property type="entry name" value="P-loop_NTPase"/>
</dbReference>
<comment type="caution">
    <text evidence="6">The sequence shown here is derived from an EMBL/GenBank/DDBJ whole genome shotgun (WGS) entry which is preliminary data.</text>
</comment>
<dbReference type="EMBL" id="PDOF01000002">
    <property type="protein sequence ID" value="PYZ96982.1"/>
    <property type="molecule type" value="Genomic_DNA"/>
</dbReference>
<evidence type="ECO:0000256" key="4">
    <source>
        <dbReference type="SAM" id="MobiDB-lite"/>
    </source>
</evidence>
<dbReference type="SMART" id="SM00382">
    <property type="entry name" value="AAA"/>
    <property type="match status" value="2"/>
</dbReference>
<accession>A0A2W0HJ19</accession>
<dbReference type="GO" id="GO:0005524">
    <property type="term" value="F:ATP binding"/>
    <property type="evidence" value="ECO:0007669"/>
    <property type="project" value="UniProtKB-KW"/>
</dbReference>
<keyword evidence="3" id="KW-0175">Coiled coil</keyword>
<evidence type="ECO:0000259" key="5">
    <source>
        <dbReference type="PROSITE" id="PS50893"/>
    </source>
</evidence>
<dbReference type="FunFam" id="3.40.50.300:FF:001807">
    <property type="entry name" value="ABC transporter ATP-binding protein"/>
    <property type="match status" value="1"/>
</dbReference>
<feature type="coiled-coil region" evidence="3">
    <location>
        <begin position="569"/>
        <end position="626"/>
    </location>
</feature>
<evidence type="ECO:0000256" key="2">
    <source>
        <dbReference type="ARBA" id="ARBA00022840"/>
    </source>
</evidence>
<keyword evidence="2 6" id="KW-0067">ATP-binding</keyword>
<feature type="domain" description="ABC transporter" evidence="5">
    <location>
        <begin position="3"/>
        <end position="258"/>
    </location>
</feature>
<dbReference type="NCBIfam" id="NF000355">
    <property type="entry name" value="ribo_prot_ABC_F"/>
    <property type="match status" value="1"/>
</dbReference>
<feature type="domain" description="ABC transporter" evidence="5">
    <location>
        <begin position="334"/>
        <end position="547"/>
    </location>
</feature>
<dbReference type="Pfam" id="PF12848">
    <property type="entry name" value="ABC_tran_Xtn"/>
    <property type="match status" value="1"/>
</dbReference>
<dbReference type="AlphaFoldDB" id="A0A2W0HJ19"/>
<dbReference type="FunFam" id="3.40.50.300:FF:000011">
    <property type="entry name" value="Putative ABC transporter ATP-binding component"/>
    <property type="match status" value="1"/>
</dbReference>
<protein>
    <submittedName>
        <fullName evidence="6">ABC transporter ATP-binding protein</fullName>
    </submittedName>
</protein>
<organism evidence="6 7">
    <name type="scientific">Alteribacter lacisalsi</name>
    <dbReference type="NCBI Taxonomy" id="2045244"/>
    <lineage>
        <taxon>Bacteria</taxon>
        <taxon>Bacillati</taxon>
        <taxon>Bacillota</taxon>
        <taxon>Bacilli</taxon>
        <taxon>Bacillales</taxon>
        <taxon>Bacillaceae</taxon>
        <taxon>Alteribacter</taxon>
    </lineage>
</organism>
<dbReference type="GO" id="GO:0016887">
    <property type="term" value="F:ATP hydrolysis activity"/>
    <property type="evidence" value="ECO:0007669"/>
    <property type="project" value="InterPro"/>
</dbReference>
<keyword evidence="1" id="KW-0547">Nucleotide-binding</keyword>
<evidence type="ECO:0000256" key="1">
    <source>
        <dbReference type="ARBA" id="ARBA00022741"/>
    </source>
</evidence>
<feature type="coiled-coil region" evidence="3">
    <location>
        <begin position="261"/>
        <end position="309"/>
    </location>
</feature>
<dbReference type="SUPFAM" id="SSF52540">
    <property type="entry name" value="P-loop containing nucleoside triphosphate hydrolases"/>
    <property type="match status" value="2"/>
</dbReference>
<dbReference type="PANTHER" id="PTHR42855">
    <property type="entry name" value="ABC TRANSPORTER ATP-BINDING SUBUNIT"/>
    <property type="match status" value="1"/>
</dbReference>
<dbReference type="PANTHER" id="PTHR42855:SF2">
    <property type="entry name" value="DRUG RESISTANCE ABC TRANSPORTER,ATP-BINDING PROTEIN"/>
    <property type="match status" value="1"/>
</dbReference>
<reference evidence="6 7" key="1">
    <citation type="submission" date="2017-10" db="EMBL/GenBank/DDBJ databases">
        <title>Bacillus sp. nov., a halophilic bacterium isolated from a Yangshapao Lake.</title>
        <authorList>
            <person name="Wang H."/>
        </authorList>
    </citation>
    <scope>NUCLEOTIDE SEQUENCE [LARGE SCALE GENOMIC DNA]</scope>
    <source>
        <strain evidence="6 7">YSP-3</strain>
    </source>
</reference>
<evidence type="ECO:0000256" key="3">
    <source>
        <dbReference type="SAM" id="Coils"/>
    </source>
</evidence>
<dbReference type="Pfam" id="PF00005">
    <property type="entry name" value="ABC_tran"/>
    <property type="match status" value="2"/>
</dbReference>
<feature type="coiled-coil region" evidence="3">
    <location>
        <begin position="86"/>
        <end position="120"/>
    </location>
</feature>
<feature type="region of interest" description="Disordered" evidence="4">
    <location>
        <begin position="543"/>
        <end position="567"/>
    </location>
</feature>
<dbReference type="InterPro" id="IPR051309">
    <property type="entry name" value="ABCF_ATPase"/>
</dbReference>
<dbReference type="RefSeq" id="WP_110520924.1">
    <property type="nucleotide sequence ID" value="NZ_PDOF01000002.1"/>
</dbReference>
<dbReference type="Proteomes" id="UP000248066">
    <property type="component" value="Unassembled WGS sequence"/>
</dbReference>
<sequence length="628" mass="71366">MICSGKDIMMNYGGEPVLTGVTFEAKKGERIGIVGRNGSGKTTLLKILAGLESPDTGQVHWTKGCVTGWLAQLPDYPEHMTVKEVLETAMAALTELEKEMKHLEEEMSTVKEEKRLTKLAELYGEVQERYAFSGGYGKDAEIEAVARGLGLYSLLEQRFSELSGGEKTKTGLALLLLQKPDLLLLDEPTNHLDLAAIEWLQGFLNDYSGTVIAVSHDRYFLDETVTKIFDLENGELEVYHGNYTFFTEEKEKRLLLEFQKYEEQQKKIKKMREAIKRLKEWANQANPPNEAMHKRARNMERALERMEKIDRPVLESKKIGFELEAGSRSGNDVITAEGLAKSYGSKTLFTEADFHLRYQERVVFMGDNGSGKSTLLKILLGEEQPDAGSVKIGSRVKVGYLAQHLLEADEEQMTVIEAFREDVAVTEGDARHILARFLFYGYAVFKKLGQLSGGERMRLRLARFMHQNLNVLVLDEPTNHLDIESLVVVEEVLAGYEGTILAVSHDRYFINKVFNRIGWLNEESLTFFTGTYDEVKNRMVQEADSFEASGDQNRKPKRQEKMKRSALTAADVEAQLTEVEQKIADMESNMLHLADPEELQKIYKEKEQIERKRDELYDQLALLEEETG</sequence>
<proteinExistence type="predicted"/>
<dbReference type="InterPro" id="IPR003439">
    <property type="entry name" value="ABC_transporter-like_ATP-bd"/>
</dbReference>
<dbReference type="InterPro" id="IPR032781">
    <property type="entry name" value="ABC_tran_Xtn"/>
</dbReference>
<keyword evidence="7" id="KW-1185">Reference proteome</keyword>
<name>A0A2W0HJ19_9BACI</name>
<dbReference type="PROSITE" id="PS50893">
    <property type="entry name" value="ABC_TRANSPORTER_2"/>
    <property type="match status" value="2"/>
</dbReference>